<evidence type="ECO:0000313" key="1">
    <source>
        <dbReference type="EMBL" id="VDM99039.1"/>
    </source>
</evidence>
<name>A0A0N5CRL4_THECL</name>
<dbReference type="Proteomes" id="UP000276776">
    <property type="component" value="Unassembled WGS sequence"/>
</dbReference>
<dbReference type="AlphaFoldDB" id="A0A0N5CRL4"/>
<organism evidence="3">
    <name type="scientific">Thelazia callipaeda</name>
    <name type="common">Oriental eyeworm</name>
    <name type="synonym">Parasitic nematode</name>
    <dbReference type="NCBI Taxonomy" id="103827"/>
    <lineage>
        <taxon>Eukaryota</taxon>
        <taxon>Metazoa</taxon>
        <taxon>Ecdysozoa</taxon>
        <taxon>Nematoda</taxon>
        <taxon>Chromadorea</taxon>
        <taxon>Rhabditida</taxon>
        <taxon>Spirurina</taxon>
        <taxon>Spiruromorpha</taxon>
        <taxon>Thelazioidea</taxon>
        <taxon>Thelaziidae</taxon>
        <taxon>Thelazia</taxon>
    </lineage>
</organism>
<gene>
    <name evidence="1" type="ORF">TCLT_LOCUS2865</name>
</gene>
<sequence>MQAACTVEEEMATPCRCCKISCWYNTANAATNKLGHVPGQASQHEALATLRLIRLCILVECEEICPTLQRGLFKPV</sequence>
<reference evidence="1 2" key="2">
    <citation type="submission" date="2018-11" db="EMBL/GenBank/DDBJ databases">
        <authorList>
            <consortium name="Pathogen Informatics"/>
        </authorList>
    </citation>
    <scope>NUCLEOTIDE SEQUENCE [LARGE SCALE GENOMIC DNA]</scope>
</reference>
<evidence type="ECO:0000313" key="3">
    <source>
        <dbReference type="WBParaSite" id="TCLT_0000286401-mRNA-1"/>
    </source>
</evidence>
<dbReference type="OMA" id="IRACMIS"/>
<dbReference type="STRING" id="103827.A0A0N5CRL4"/>
<reference evidence="3" key="1">
    <citation type="submission" date="2017-02" db="UniProtKB">
        <authorList>
            <consortium name="WormBaseParasite"/>
        </authorList>
    </citation>
    <scope>IDENTIFICATION</scope>
</reference>
<dbReference type="OrthoDB" id="5773246at2759"/>
<protein>
    <submittedName>
        <fullName evidence="3">Secreted protein</fullName>
    </submittedName>
</protein>
<keyword evidence="2" id="KW-1185">Reference proteome</keyword>
<accession>A0A0N5CRL4</accession>
<proteinExistence type="predicted"/>
<dbReference type="WBParaSite" id="TCLT_0000286401-mRNA-1">
    <property type="protein sequence ID" value="TCLT_0000286401-mRNA-1"/>
    <property type="gene ID" value="TCLT_0000286401"/>
</dbReference>
<dbReference type="EMBL" id="UYYF01000751">
    <property type="protein sequence ID" value="VDM99039.1"/>
    <property type="molecule type" value="Genomic_DNA"/>
</dbReference>
<evidence type="ECO:0000313" key="2">
    <source>
        <dbReference type="Proteomes" id="UP000276776"/>
    </source>
</evidence>